<evidence type="ECO:0000256" key="9">
    <source>
        <dbReference type="RuleBase" id="RU361205"/>
    </source>
</evidence>
<dbReference type="InterPro" id="IPR045031">
    <property type="entry name" value="DHP_synth-like"/>
</dbReference>
<keyword evidence="12" id="KW-1185">Reference proteome</keyword>
<dbReference type="Gene3D" id="3.20.20.20">
    <property type="entry name" value="Dihydropteroate synthase-like"/>
    <property type="match status" value="1"/>
</dbReference>
<organism evidence="11 12">
    <name type="scientific">Geoalkalibacter halelectricus</name>
    <dbReference type="NCBI Taxonomy" id="2847045"/>
    <lineage>
        <taxon>Bacteria</taxon>
        <taxon>Pseudomonadati</taxon>
        <taxon>Thermodesulfobacteriota</taxon>
        <taxon>Desulfuromonadia</taxon>
        <taxon>Desulfuromonadales</taxon>
        <taxon>Geoalkalibacteraceae</taxon>
        <taxon>Geoalkalibacter</taxon>
    </lineage>
</organism>
<gene>
    <name evidence="11" type="primary">folP</name>
    <name evidence="11" type="ORF">L9S41_15185</name>
</gene>
<evidence type="ECO:0000313" key="11">
    <source>
        <dbReference type="EMBL" id="UWZ79009.1"/>
    </source>
</evidence>
<keyword evidence="7 9" id="KW-0460">Magnesium</keyword>
<comment type="catalytic activity">
    <reaction evidence="1">
        <text>(7,8-dihydropterin-6-yl)methyl diphosphate + 4-aminobenzoate = 7,8-dihydropteroate + diphosphate</text>
        <dbReference type="Rhea" id="RHEA:19949"/>
        <dbReference type="ChEBI" id="CHEBI:17836"/>
        <dbReference type="ChEBI" id="CHEBI:17839"/>
        <dbReference type="ChEBI" id="CHEBI:33019"/>
        <dbReference type="ChEBI" id="CHEBI:72950"/>
        <dbReference type="EC" id="2.5.1.15"/>
    </reaction>
</comment>
<proteinExistence type="inferred from homology"/>
<dbReference type="PANTHER" id="PTHR20941:SF1">
    <property type="entry name" value="FOLIC ACID SYNTHESIS PROTEIN FOL1"/>
    <property type="match status" value="1"/>
</dbReference>
<dbReference type="SUPFAM" id="SSF51717">
    <property type="entry name" value="Dihydropteroate synthetase-like"/>
    <property type="match status" value="1"/>
</dbReference>
<evidence type="ECO:0000256" key="5">
    <source>
        <dbReference type="ARBA" id="ARBA00022679"/>
    </source>
</evidence>
<evidence type="ECO:0000256" key="3">
    <source>
        <dbReference type="ARBA" id="ARBA00004763"/>
    </source>
</evidence>
<sequence length="282" mass="30464">MHSLTGRSCRLDLRRPCIMGILNVTPDSFSDGGRFLAPRAALEQARLMVAEGADVLDVGGESTRPGSQGVSEEEELARVVPVIELLARELPVPLSIDTTKSRVARAAMVAGAHFINDISGLRFDPGMARVAAETGAGLFLMHTSHRPERMQAHVDYQDLIGEILDYLRQGMEDALAAGVEVDKIAVDPGIGFGKTQEGNLEILRRLPEFLRLGRPVLLGTSRKSFLGAILDQPDPRQRLYPTLATVALGVAAGVRIFRVHDVGPAREVALTAFAVHPYDSSN</sequence>
<dbReference type="InterPro" id="IPR006390">
    <property type="entry name" value="DHP_synth_dom"/>
</dbReference>
<evidence type="ECO:0000259" key="10">
    <source>
        <dbReference type="PROSITE" id="PS50972"/>
    </source>
</evidence>
<dbReference type="InterPro" id="IPR000489">
    <property type="entry name" value="Pterin-binding_dom"/>
</dbReference>
<dbReference type="EMBL" id="CP092109">
    <property type="protein sequence ID" value="UWZ79009.1"/>
    <property type="molecule type" value="Genomic_DNA"/>
</dbReference>
<dbReference type="PROSITE" id="PS00793">
    <property type="entry name" value="DHPS_2"/>
    <property type="match status" value="1"/>
</dbReference>
<evidence type="ECO:0000256" key="1">
    <source>
        <dbReference type="ARBA" id="ARBA00000012"/>
    </source>
</evidence>
<dbReference type="PROSITE" id="PS50972">
    <property type="entry name" value="PTERIN_BINDING"/>
    <property type="match status" value="1"/>
</dbReference>
<dbReference type="EC" id="2.5.1.15" evidence="4 9"/>
<keyword evidence="5 9" id="KW-0808">Transferase</keyword>
<feature type="domain" description="Pterin-binding" evidence="10">
    <location>
        <begin position="16"/>
        <end position="270"/>
    </location>
</feature>
<evidence type="ECO:0000256" key="6">
    <source>
        <dbReference type="ARBA" id="ARBA00022723"/>
    </source>
</evidence>
<name>A0ABY5ZMS0_9BACT</name>
<keyword evidence="6 9" id="KW-0479">Metal-binding</keyword>
<keyword evidence="8 9" id="KW-0289">Folate biosynthesis</keyword>
<comment type="pathway">
    <text evidence="3 9">Cofactor biosynthesis; tetrahydrofolate biosynthesis; 7,8-dihydrofolate from 2-amino-4-hydroxy-6-hydroxymethyl-7,8-dihydropteridine diphosphate and 4-aminobenzoate: step 1/2.</text>
</comment>
<evidence type="ECO:0000256" key="7">
    <source>
        <dbReference type="ARBA" id="ARBA00022842"/>
    </source>
</evidence>
<dbReference type="InterPro" id="IPR011005">
    <property type="entry name" value="Dihydropteroate_synth-like_sf"/>
</dbReference>
<dbReference type="CDD" id="cd00739">
    <property type="entry name" value="DHPS"/>
    <property type="match status" value="1"/>
</dbReference>
<dbReference type="Pfam" id="PF00809">
    <property type="entry name" value="Pterin_bind"/>
    <property type="match status" value="1"/>
</dbReference>
<reference evidence="11" key="1">
    <citation type="journal article" date="2022" name="Environ. Microbiol.">
        <title>Geoalkalibacter halelectricus SAP #1 sp. nov. possessing extracellular electron transfer and mineral#reducing capabilities from a haloalkaline environment.</title>
        <authorList>
            <person name="Yadav S."/>
            <person name="Singh R."/>
            <person name="Sundharam S.S."/>
            <person name="Chaudhary S."/>
            <person name="Krishnamurthi S."/>
            <person name="Patil S.A."/>
        </authorList>
    </citation>
    <scope>NUCLEOTIDE SEQUENCE</scope>
    <source>
        <strain evidence="11">SAP-1</strain>
    </source>
</reference>
<comment type="cofactor">
    <cofactor evidence="2 9">
        <name>Mg(2+)</name>
        <dbReference type="ChEBI" id="CHEBI:18420"/>
    </cofactor>
</comment>
<accession>A0ABY5ZMS0</accession>
<dbReference type="PROSITE" id="PS00792">
    <property type="entry name" value="DHPS_1"/>
    <property type="match status" value="1"/>
</dbReference>
<evidence type="ECO:0000256" key="4">
    <source>
        <dbReference type="ARBA" id="ARBA00012458"/>
    </source>
</evidence>
<dbReference type="NCBIfam" id="TIGR01496">
    <property type="entry name" value="DHPS"/>
    <property type="match status" value="1"/>
</dbReference>
<dbReference type="Proteomes" id="UP001060414">
    <property type="component" value="Chromosome"/>
</dbReference>
<evidence type="ECO:0000256" key="8">
    <source>
        <dbReference type="ARBA" id="ARBA00022909"/>
    </source>
</evidence>
<protein>
    <recommendedName>
        <fullName evidence="4 9">Dihydropteroate synthase</fullName>
        <shortName evidence="9">DHPS</shortName>
        <ecNumber evidence="4 9">2.5.1.15</ecNumber>
    </recommendedName>
    <alternativeName>
        <fullName evidence="9">Dihydropteroate pyrophosphorylase</fullName>
    </alternativeName>
</protein>
<evidence type="ECO:0000256" key="2">
    <source>
        <dbReference type="ARBA" id="ARBA00001946"/>
    </source>
</evidence>
<evidence type="ECO:0000313" key="12">
    <source>
        <dbReference type="Proteomes" id="UP001060414"/>
    </source>
</evidence>
<comment type="similarity">
    <text evidence="9">Belongs to the DHPS family.</text>
</comment>
<dbReference type="PANTHER" id="PTHR20941">
    <property type="entry name" value="FOLATE SYNTHESIS PROTEINS"/>
    <property type="match status" value="1"/>
</dbReference>
<comment type="function">
    <text evidence="9">Catalyzes the condensation of para-aminobenzoate (pABA) with 6-hydroxymethyl-7,8-dihydropterin diphosphate (DHPt-PP) to form 7,8-dihydropteroate (H2Pte), the immediate precursor of folate derivatives.</text>
</comment>
<dbReference type="RefSeq" id="WP_260747364.1">
    <property type="nucleotide sequence ID" value="NZ_CP092109.1"/>
</dbReference>
<dbReference type="GO" id="GO:0004156">
    <property type="term" value="F:dihydropteroate synthase activity"/>
    <property type="evidence" value="ECO:0007669"/>
    <property type="project" value="UniProtKB-EC"/>
</dbReference>